<keyword evidence="2" id="KW-1185">Reference proteome</keyword>
<dbReference type="EMBL" id="KN837142">
    <property type="protein sequence ID" value="KIJ40646.1"/>
    <property type="molecule type" value="Genomic_DNA"/>
</dbReference>
<proteinExistence type="predicted"/>
<dbReference type="OrthoDB" id="3229882at2759"/>
<protein>
    <submittedName>
        <fullName evidence="1">Uncharacterized protein</fullName>
    </submittedName>
</protein>
<gene>
    <name evidence="1" type="ORF">M422DRAFT_173443</name>
</gene>
<name>A0A0C9VRM8_SPHS4</name>
<reference evidence="1 2" key="1">
    <citation type="submission" date="2014-06" db="EMBL/GenBank/DDBJ databases">
        <title>Evolutionary Origins and Diversification of the Mycorrhizal Mutualists.</title>
        <authorList>
            <consortium name="DOE Joint Genome Institute"/>
            <consortium name="Mycorrhizal Genomics Consortium"/>
            <person name="Kohler A."/>
            <person name="Kuo A."/>
            <person name="Nagy L.G."/>
            <person name="Floudas D."/>
            <person name="Copeland A."/>
            <person name="Barry K.W."/>
            <person name="Cichocki N."/>
            <person name="Veneault-Fourrey C."/>
            <person name="LaButti K."/>
            <person name="Lindquist E.A."/>
            <person name="Lipzen A."/>
            <person name="Lundell T."/>
            <person name="Morin E."/>
            <person name="Murat C."/>
            <person name="Riley R."/>
            <person name="Ohm R."/>
            <person name="Sun H."/>
            <person name="Tunlid A."/>
            <person name="Henrissat B."/>
            <person name="Grigoriev I.V."/>
            <person name="Hibbett D.S."/>
            <person name="Martin F."/>
        </authorList>
    </citation>
    <scope>NUCLEOTIDE SEQUENCE [LARGE SCALE GENOMIC DNA]</scope>
    <source>
        <strain evidence="1 2">SS14</strain>
    </source>
</reference>
<dbReference type="HOGENOM" id="CLU_034012_0_0_1"/>
<evidence type="ECO:0000313" key="2">
    <source>
        <dbReference type="Proteomes" id="UP000054279"/>
    </source>
</evidence>
<organism evidence="1 2">
    <name type="scientific">Sphaerobolus stellatus (strain SS14)</name>
    <dbReference type="NCBI Taxonomy" id="990650"/>
    <lineage>
        <taxon>Eukaryota</taxon>
        <taxon>Fungi</taxon>
        <taxon>Dikarya</taxon>
        <taxon>Basidiomycota</taxon>
        <taxon>Agaricomycotina</taxon>
        <taxon>Agaricomycetes</taxon>
        <taxon>Phallomycetidae</taxon>
        <taxon>Geastrales</taxon>
        <taxon>Sphaerobolaceae</taxon>
        <taxon>Sphaerobolus</taxon>
    </lineage>
</organism>
<dbReference type="AlphaFoldDB" id="A0A0C9VRM8"/>
<evidence type="ECO:0000313" key="1">
    <source>
        <dbReference type="EMBL" id="KIJ40646.1"/>
    </source>
</evidence>
<sequence length="211" mass="24602">MLVWINKALSTQQIRDRLLSADSDFNKALFAYYESLHQGEFIERTKDDVKEVVDLLEKCDGYEQLTTTLPISPPQCKCKLCMNNNMCPKMELWWAEYNTTVNDILFRCNIHECRANWCLNNKYHKCKAHFPRPCYPETKINKDGHIFFKHLEPNMNTVCPPLTYLIRSNSDVTCLQSGTGVKAVIMYVADYITKNPLKLYNLFEILAQTQD</sequence>
<dbReference type="Proteomes" id="UP000054279">
    <property type="component" value="Unassembled WGS sequence"/>
</dbReference>
<accession>A0A0C9VRM8</accession>